<evidence type="ECO:0000259" key="14">
    <source>
        <dbReference type="PROSITE" id="PS51057"/>
    </source>
</evidence>
<feature type="compositionally biased region" description="Polar residues" evidence="12">
    <location>
        <begin position="343"/>
        <end position="359"/>
    </location>
</feature>
<keyword evidence="4" id="KW-0563">Paired box</keyword>
<evidence type="ECO:0000256" key="10">
    <source>
        <dbReference type="PROSITE-ProRule" id="PRU00108"/>
    </source>
</evidence>
<evidence type="ECO:0000256" key="1">
    <source>
        <dbReference type="ARBA" id="ARBA00004123"/>
    </source>
</evidence>
<dbReference type="InterPro" id="IPR017970">
    <property type="entry name" value="Homeobox_CS"/>
</dbReference>
<dbReference type="Gene3D" id="1.10.10.60">
    <property type="entry name" value="Homeodomain-like"/>
    <property type="match status" value="1"/>
</dbReference>
<keyword evidence="5" id="KW-0805">Transcription regulation</keyword>
<feature type="domain" description="Paired" evidence="14">
    <location>
        <begin position="10"/>
        <end position="136"/>
    </location>
</feature>
<feature type="region of interest" description="Disordered" evidence="12">
    <location>
        <begin position="335"/>
        <end position="365"/>
    </location>
</feature>
<keyword evidence="9 10" id="KW-0539">Nucleus</keyword>
<dbReference type="CDD" id="cd00131">
    <property type="entry name" value="PAX"/>
    <property type="match status" value="1"/>
</dbReference>
<dbReference type="InterPro" id="IPR043182">
    <property type="entry name" value="PAIRED_DNA-bd_dom"/>
</dbReference>
<dbReference type="PROSITE" id="PS51057">
    <property type="entry name" value="PAIRED_2"/>
    <property type="match status" value="1"/>
</dbReference>
<dbReference type="InterPro" id="IPR001523">
    <property type="entry name" value="Paired_dom"/>
</dbReference>
<dbReference type="PRINTS" id="PR00027">
    <property type="entry name" value="PAIREDBOX"/>
</dbReference>
<evidence type="ECO:0000256" key="3">
    <source>
        <dbReference type="ARBA" id="ARBA00022473"/>
    </source>
</evidence>
<feature type="compositionally biased region" description="Polar residues" evidence="12">
    <location>
        <begin position="573"/>
        <end position="588"/>
    </location>
</feature>
<dbReference type="InterPro" id="IPR001356">
    <property type="entry name" value="HD"/>
</dbReference>
<dbReference type="InterPro" id="IPR009057">
    <property type="entry name" value="Homeodomain-like_sf"/>
</dbReference>
<evidence type="ECO:0000256" key="6">
    <source>
        <dbReference type="ARBA" id="ARBA00023125"/>
    </source>
</evidence>
<dbReference type="PROSITE" id="PS00027">
    <property type="entry name" value="HOMEOBOX_1"/>
    <property type="match status" value="1"/>
</dbReference>
<keyword evidence="16" id="KW-1185">Reference proteome</keyword>
<gene>
    <name evidence="15" type="ORF">HNAJ_LOCUS8729</name>
</gene>
<keyword evidence="3" id="KW-0217">Developmental protein</keyword>
<dbReference type="PANTHER" id="PTHR45636:SF41">
    <property type="entry name" value="PAIRED BOX PROTEIN PAX-6-RELATED"/>
    <property type="match status" value="1"/>
</dbReference>
<dbReference type="Pfam" id="PF00046">
    <property type="entry name" value="Homeodomain"/>
    <property type="match status" value="1"/>
</dbReference>
<evidence type="ECO:0000256" key="8">
    <source>
        <dbReference type="ARBA" id="ARBA00023163"/>
    </source>
</evidence>
<dbReference type="PROSITE" id="PS00034">
    <property type="entry name" value="PAIRED_1"/>
    <property type="match status" value="1"/>
</dbReference>
<feature type="region of interest" description="Disordered" evidence="12">
    <location>
        <begin position="542"/>
        <end position="588"/>
    </location>
</feature>
<reference evidence="15 16" key="2">
    <citation type="submission" date="2018-11" db="EMBL/GenBank/DDBJ databases">
        <authorList>
            <consortium name="Pathogen Informatics"/>
        </authorList>
    </citation>
    <scope>NUCLEOTIDE SEQUENCE [LARGE SCALE GENOMIC DNA]</scope>
</reference>
<dbReference type="GO" id="GO:0000978">
    <property type="term" value="F:RNA polymerase II cis-regulatory region sequence-specific DNA binding"/>
    <property type="evidence" value="ECO:0007669"/>
    <property type="project" value="TreeGrafter"/>
</dbReference>
<keyword evidence="8" id="KW-0804">Transcription</keyword>
<accession>A0A0R3TMZ9</accession>
<protein>
    <submittedName>
        <fullName evidence="17">Homeobox domain-containing protein</fullName>
    </submittedName>
</protein>
<evidence type="ECO:0000256" key="9">
    <source>
        <dbReference type="ARBA" id="ARBA00023242"/>
    </source>
</evidence>
<dbReference type="PROSITE" id="PS50071">
    <property type="entry name" value="HOMEOBOX_2"/>
    <property type="match status" value="1"/>
</dbReference>
<dbReference type="OrthoDB" id="3225452at2759"/>
<reference evidence="17" key="1">
    <citation type="submission" date="2016-04" db="UniProtKB">
        <authorList>
            <consortium name="WormBaseParasite"/>
        </authorList>
    </citation>
    <scope>IDENTIFICATION</scope>
</reference>
<evidence type="ECO:0000313" key="17">
    <source>
        <dbReference type="WBParaSite" id="HNAJ_0000873301-mRNA-1"/>
    </source>
</evidence>
<feature type="compositionally biased region" description="Polar residues" evidence="12">
    <location>
        <begin position="542"/>
        <end position="562"/>
    </location>
</feature>
<dbReference type="EMBL" id="UZAE01012372">
    <property type="protein sequence ID" value="VDO04813.1"/>
    <property type="molecule type" value="Genomic_DNA"/>
</dbReference>
<evidence type="ECO:0000256" key="11">
    <source>
        <dbReference type="RuleBase" id="RU000682"/>
    </source>
</evidence>
<dbReference type="InterPro" id="IPR043565">
    <property type="entry name" value="PAX_fam"/>
</dbReference>
<dbReference type="PANTHER" id="PTHR45636">
    <property type="entry name" value="PAIRED BOX PROTEIN PAX-6-RELATED-RELATED"/>
    <property type="match status" value="1"/>
</dbReference>
<evidence type="ECO:0000259" key="13">
    <source>
        <dbReference type="PROSITE" id="PS50071"/>
    </source>
</evidence>
<comment type="subcellular location">
    <subcellularLocation>
        <location evidence="1 10 11">Nucleus</location>
    </subcellularLocation>
</comment>
<dbReference type="InterPro" id="IPR036388">
    <property type="entry name" value="WH-like_DNA-bd_sf"/>
</dbReference>
<keyword evidence="6 10" id="KW-0238">DNA-binding</keyword>
<evidence type="ECO:0000256" key="12">
    <source>
        <dbReference type="SAM" id="MobiDB-lite"/>
    </source>
</evidence>
<dbReference type="WBParaSite" id="HNAJ_0000873301-mRNA-1">
    <property type="protein sequence ID" value="HNAJ_0000873301-mRNA-1"/>
    <property type="gene ID" value="HNAJ_0000873301"/>
</dbReference>
<evidence type="ECO:0000256" key="7">
    <source>
        <dbReference type="ARBA" id="ARBA00023155"/>
    </source>
</evidence>
<dbReference type="AlphaFoldDB" id="A0A0R3TMZ9"/>
<evidence type="ECO:0000313" key="15">
    <source>
        <dbReference type="EMBL" id="VDO04813.1"/>
    </source>
</evidence>
<proteinExistence type="inferred from homology"/>
<dbReference type="Pfam" id="PF00292">
    <property type="entry name" value="PAX"/>
    <property type="match status" value="1"/>
</dbReference>
<dbReference type="SMART" id="SM00351">
    <property type="entry name" value="PAX"/>
    <property type="match status" value="1"/>
</dbReference>
<keyword evidence="7 10" id="KW-0371">Homeobox</keyword>
<dbReference type="GO" id="GO:0000981">
    <property type="term" value="F:DNA-binding transcription factor activity, RNA polymerase II-specific"/>
    <property type="evidence" value="ECO:0007669"/>
    <property type="project" value="InterPro"/>
</dbReference>
<dbReference type="STRING" id="102285.A0A0R3TMZ9"/>
<evidence type="ECO:0000256" key="2">
    <source>
        <dbReference type="ARBA" id="ARBA00005733"/>
    </source>
</evidence>
<evidence type="ECO:0000313" key="16">
    <source>
        <dbReference type="Proteomes" id="UP000278807"/>
    </source>
</evidence>
<name>A0A0R3TMZ9_RODNA</name>
<feature type="domain" description="Homeobox" evidence="13">
    <location>
        <begin position="368"/>
        <end position="428"/>
    </location>
</feature>
<feature type="DNA-binding region" description="Homeobox" evidence="10">
    <location>
        <begin position="370"/>
        <end position="429"/>
    </location>
</feature>
<dbReference type="Gene3D" id="1.10.10.10">
    <property type="entry name" value="Winged helix-like DNA-binding domain superfamily/Winged helix DNA-binding domain"/>
    <property type="match status" value="2"/>
</dbReference>
<dbReference type="FunFam" id="1.10.10.10:FF:000069">
    <property type="entry name" value="Paired box protein Pax-6"/>
    <property type="match status" value="1"/>
</dbReference>
<sequence>MNDPKLLSPSHSGVNQLGGAFVNGRPLPDSIRRKIVEMAQAGARPCDISRMLQVSNGCVSKILCRFYETGSIRPKAIGGSKPRVATDAVVGKIAELKRECPSIFAWEIRDRLIQCGVCKSDNVPSVSSINRVLRSLITESQKRIQDVGPNMPSQNSIQPYMNQPNLTTSGRDSFPHFGALYASNSVSINPTEYQSSVAPDMYNRLNQFLHQGNTTWSQRYIHANLTSTGKPTSETYYHPPVATVPEHSGYSTSTNLAHNDPRKACTAPVLSPMSNQSKITALSLTPLLTTANQMQQEQQPYGISGMIPQDVSAPASQDIWTPAVTSFATLDWMTPTDGRKRSAASSIESFESDAASSPVISDGGEERKPYIRYRTTFNQKQVAILEKEFERSHYPEYSVREDLSEKTGLPESRIQVWFANRRAKYRKECRHQSSSEEGSTAPTLMASCEKNSQASEVQPVLTEAYTEGSTTFNQPITWPYNLHTHEQWLDQTKNSWFYERSSSTNMNAASSAFYNSTMISPPKLTPIYSGYKSEIISNQPGISHSISQNTRPALSDSNSTESDGLGSGVEVNDYSNSGPITTNTNTSSYVPNSHLRTIHNYSPIYSTNPVISLPQHHLV</sequence>
<dbReference type="SUPFAM" id="SSF46689">
    <property type="entry name" value="Homeodomain-like"/>
    <property type="match status" value="2"/>
</dbReference>
<dbReference type="CDD" id="cd00086">
    <property type="entry name" value="homeodomain"/>
    <property type="match status" value="1"/>
</dbReference>
<organism evidence="17">
    <name type="scientific">Rodentolepis nana</name>
    <name type="common">Dwarf tapeworm</name>
    <name type="synonym">Hymenolepis nana</name>
    <dbReference type="NCBI Taxonomy" id="102285"/>
    <lineage>
        <taxon>Eukaryota</taxon>
        <taxon>Metazoa</taxon>
        <taxon>Spiralia</taxon>
        <taxon>Lophotrochozoa</taxon>
        <taxon>Platyhelminthes</taxon>
        <taxon>Cestoda</taxon>
        <taxon>Eucestoda</taxon>
        <taxon>Cyclophyllidea</taxon>
        <taxon>Hymenolepididae</taxon>
        <taxon>Rodentolepis</taxon>
    </lineage>
</organism>
<comment type="similarity">
    <text evidence="2">Belongs to the paired homeobox family.</text>
</comment>
<dbReference type="GO" id="GO:0005634">
    <property type="term" value="C:nucleus"/>
    <property type="evidence" value="ECO:0007669"/>
    <property type="project" value="UniProtKB-SubCell"/>
</dbReference>
<dbReference type="Proteomes" id="UP000278807">
    <property type="component" value="Unassembled WGS sequence"/>
</dbReference>
<evidence type="ECO:0000256" key="5">
    <source>
        <dbReference type="ARBA" id="ARBA00023015"/>
    </source>
</evidence>
<evidence type="ECO:0000256" key="4">
    <source>
        <dbReference type="ARBA" id="ARBA00022724"/>
    </source>
</evidence>
<dbReference type="SMART" id="SM00389">
    <property type="entry name" value="HOX"/>
    <property type="match status" value="1"/>
</dbReference>
<dbReference type="FunFam" id="1.10.10.10:FF:000003">
    <property type="entry name" value="Paired box protein Pax-6"/>
    <property type="match status" value="1"/>
</dbReference>
<dbReference type="GO" id="GO:0048513">
    <property type="term" value="P:animal organ development"/>
    <property type="evidence" value="ECO:0007669"/>
    <property type="project" value="UniProtKB-ARBA"/>
</dbReference>